<evidence type="ECO:0000256" key="1">
    <source>
        <dbReference type="SAM" id="Phobius"/>
    </source>
</evidence>
<feature type="transmembrane region" description="Helical" evidence="1">
    <location>
        <begin position="55"/>
        <end position="74"/>
    </location>
</feature>
<sequence>MLDGMPWDLTRAVNGPLTGDRISPDRAARRITAYIYGTILVLAALIPVMTSPETFGVAIIVGAAFSTSLAHTFAESVGQSLRAAAP</sequence>
<dbReference type="AlphaFoldDB" id="M0QI22"/>
<reference evidence="2 3" key="1">
    <citation type="submission" date="2013-01" db="EMBL/GenBank/DDBJ databases">
        <title>Whole genome shotgun sequence of Gordonia soli NBRC 108243.</title>
        <authorList>
            <person name="Isaki-Nakamura S."/>
            <person name="Hosoyama A."/>
            <person name="Tsuchikane K."/>
            <person name="Ando Y."/>
            <person name="Baba S."/>
            <person name="Ohji S."/>
            <person name="Hamada M."/>
            <person name="Tamura T."/>
            <person name="Yamazoe A."/>
            <person name="Yamazaki S."/>
            <person name="Fujita N."/>
        </authorList>
    </citation>
    <scope>NUCLEOTIDE SEQUENCE [LARGE SCALE GENOMIC DNA]</scope>
    <source>
        <strain evidence="2 3">NBRC 108243</strain>
    </source>
</reference>
<dbReference type="Proteomes" id="UP000011666">
    <property type="component" value="Unassembled WGS sequence"/>
</dbReference>
<name>M0QI22_9ACTN</name>
<keyword evidence="1" id="KW-0812">Transmembrane</keyword>
<accession>M0QI22</accession>
<keyword evidence="3" id="KW-1185">Reference proteome</keyword>
<comment type="caution">
    <text evidence="2">The sequence shown here is derived from an EMBL/GenBank/DDBJ whole genome shotgun (WGS) entry which is preliminary data.</text>
</comment>
<keyword evidence="1" id="KW-1133">Transmembrane helix</keyword>
<dbReference type="STRING" id="1223545.GS4_14_00270"/>
<feature type="transmembrane region" description="Helical" evidence="1">
    <location>
        <begin position="31"/>
        <end position="49"/>
    </location>
</feature>
<keyword evidence="1" id="KW-0472">Membrane</keyword>
<evidence type="ECO:0000313" key="2">
    <source>
        <dbReference type="EMBL" id="GAC68198.1"/>
    </source>
</evidence>
<dbReference type="EMBL" id="BANX01000014">
    <property type="protein sequence ID" value="GAC68198.1"/>
    <property type="molecule type" value="Genomic_DNA"/>
</dbReference>
<proteinExistence type="predicted"/>
<evidence type="ECO:0000313" key="3">
    <source>
        <dbReference type="Proteomes" id="UP000011666"/>
    </source>
</evidence>
<protein>
    <submittedName>
        <fullName evidence="2">Uncharacterized protein</fullName>
    </submittedName>
</protein>
<organism evidence="2 3">
    <name type="scientific">Gordonia soli NBRC 108243</name>
    <dbReference type="NCBI Taxonomy" id="1223545"/>
    <lineage>
        <taxon>Bacteria</taxon>
        <taxon>Bacillati</taxon>
        <taxon>Actinomycetota</taxon>
        <taxon>Actinomycetes</taxon>
        <taxon>Mycobacteriales</taxon>
        <taxon>Gordoniaceae</taxon>
        <taxon>Gordonia</taxon>
    </lineage>
</organism>
<gene>
    <name evidence="2" type="ORF">GS4_14_00270</name>
</gene>